<dbReference type="FunFam" id="3.40.1050.10:FF:000003">
    <property type="entry name" value="Carbonic anhydrase"/>
    <property type="match status" value="1"/>
</dbReference>
<dbReference type="Gene3D" id="3.40.1050.10">
    <property type="entry name" value="Carbonic anhydrase"/>
    <property type="match status" value="1"/>
</dbReference>
<dbReference type="PANTHER" id="PTHR11002">
    <property type="entry name" value="CARBONIC ANHYDRASE"/>
    <property type="match status" value="1"/>
</dbReference>
<dbReference type="AlphaFoldDB" id="A0A8T2UE90"/>
<comment type="cofactor">
    <cofactor evidence="7">
        <name>Zn(2+)</name>
        <dbReference type="ChEBI" id="CHEBI:29105"/>
    </cofactor>
    <text evidence="7">Binds 1 zinc ion per subunit.</text>
</comment>
<name>A0A8T2UE90_CERRI</name>
<dbReference type="SMART" id="SM00947">
    <property type="entry name" value="Pro_CA"/>
    <property type="match status" value="1"/>
</dbReference>
<comment type="caution">
    <text evidence="9">The sequence shown here is derived from an EMBL/GenBank/DDBJ whole genome shotgun (WGS) entry which is preliminary data.</text>
</comment>
<dbReference type="PROSITE" id="PS00704">
    <property type="entry name" value="PROK_CO2_ANHYDRASE_1"/>
    <property type="match status" value="1"/>
</dbReference>
<evidence type="ECO:0000313" key="10">
    <source>
        <dbReference type="Proteomes" id="UP000825935"/>
    </source>
</evidence>
<comment type="catalytic activity">
    <reaction evidence="6 8">
        <text>hydrogencarbonate + H(+) = CO2 + H2O</text>
        <dbReference type="Rhea" id="RHEA:10748"/>
        <dbReference type="ChEBI" id="CHEBI:15377"/>
        <dbReference type="ChEBI" id="CHEBI:15378"/>
        <dbReference type="ChEBI" id="CHEBI:16526"/>
        <dbReference type="ChEBI" id="CHEBI:17544"/>
        <dbReference type="EC" id="4.2.1.1"/>
    </reaction>
</comment>
<evidence type="ECO:0000256" key="3">
    <source>
        <dbReference type="ARBA" id="ARBA00012925"/>
    </source>
</evidence>
<evidence type="ECO:0000313" key="9">
    <source>
        <dbReference type="EMBL" id="KAH7431835.1"/>
    </source>
</evidence>
<evidence type="ECO:0000256" key="4">
    <source>
        <dbReference type="ARBA" id="ARBA00022833"/>
    </source>
</evidence>
<dbReference type="PROSITE" id="PS00705">
    <property type="entry name" value="PROK_CO2_ANHYDRASE_2"/>
    <property type="match status" value="1"/>
</dbReference>
<dbReference type="SUPFAM" id="SSF53056">
    <property type="entry name" value="beta-carbonic anhydrase, cab"/>
    <property type="match status" value="1"/>
</dbReference>
<dbReference type="Proteomes" id="UP000825935">
    <property type="component" value="Chromosome 8"/>
</dbReference>
<dbReference type="InterPro" id="IPR001765">
    <property type="entry name" value="Carbonic_anhydrase"/>
</dbReference>
<dbReference type="GO" id="GO:0008270">
    <property type="term" value="F:zinc ion binding"/>
    <property type="evidence" value="ECO:0007669"/>
    <property type="project" value="UniProtKB-UniRule"/>
</dbReference>
<feature type="binding site" evidence="7">
    <location>
        <position position="126"/>
    </location>
    <ligand>
        <name>Zn(2+)</name>
        <dbReference type="ChEBI" id="CHEBI:29105"/>
    </ligand>
</feature>
<dbReference type="GO" id="GO:0015976">
    <property type="term" value="P:carbon utilization"/>
    <property type="evidence" value="ECO:0007669"/>
    <property type="project" value="InterPro"/>
</dbReference>
<evidence type="ECO:0000256" key="1">
    <source>
        <dbReference type="ARBA" id="ARBA00002904"/>
    </source>
</evidence>
<proteinExistence type="inferred from homology"/>
<organism evidence="9 10">
    <name type="scientific">Ceratopteris richardii</name>
    <name type="common">Triangle waterfern</name>
    <dbReference type="NCBI Taxonomy" id="49495"/>
    <lineage>
        <taxon>Eukaryota</taxon>
        <taxon>Viridiplantae</taxon>
        <taxon>Streptophyta</taxon>
        <taxon>Embryophyta</taxon>
        <taxon>Tracheophyta</taxon>
        <taxon>Polypodiopsida</taxon>
        <taxon>Polypodiidae</taxon>
        <taxon>Polypodiales</taxon>
        <taxon>Pteridineae</taxon>
        <taxon>Pteridaceae</taxon>
        <taxon>Parkerioideae</taxon>
        <taxon>Ceratopteris</taxon>
    </lineage>
</organism>
<sequence length="237" mass="26874">MESVDNMQERKLEELSLEANVACPVDPFEKMRKAFEEFKAYFKKEKELFDALAQSQHPKWMIIACSDSRVDPALVLGLELGEAFILRNIASLIPPHSKQSGHKSGASAIEYAVEHLKVEHIMIVGHSRCGGIKALLEMKEDGSNRFSEYIEDWIQIAQPASEIAKAKVPHDSPFEELWTCCVKESVNLSLRNCMSYPFVKIPMEKGLLTLHGAYFDFVNGAFDVWKLKCKIDEHQSL</sequence>
<feature type="binding site" evidence="7">
    <location>
        <position position="129"/>
    </location>
    <ligand>
        <name>Zn(2+)</name>
        <dbReference type="ChEBI" id="CHEBI:29105"/>
    </ligand>
</feature>
<dbReference type="PANTHER" id="PTHR11002:SF56">
    <property type="entry name" value="BETA CARBONIC ANHYDRASE 2, CHLOROPLASTIC"/>
    <property type="match status" value="1"/>
</dbReference>
<dbReference type="EMBL" id="CM035413">
    <property type="protein sequence ID" value="KAH7431836.1"/>
    <property type="molecule type" value="Genomic_DNA"/>
</dbReference>
<feature type="binding site" evidence="7">
    <location>
        <position position="65"/>
    </location>
    <ligand>
        <name>Zn(2+)</name>
        <dbReference type="ChEBI" id="CHEBI:29105"/>
    </ligand>
</feature>
<gene>
    <name evidence="9" type="ORF">KP509_08G069000</name>
</gene>
<evidence type="ECO:0000256" key="8">
    <source>
        <dbReference type="RuleBase" id="RU003956"/>
    </source>
</evidence>
<comment type="similarity">
    <text evidence="2 8">Belongs to the beta-class carbonic anhydrase family.</text>
</comment>
<dbReference type="InterPro" id="IPR015892">
    <property type="entry name" value="Carbonic_anhydrase_CS"/>
</dbReference>
<dbReference type="InterPro" id="IPR036874">
    <property type="entry name" value="Carbonic_anhydrase_sf"/>
</dbReference>
<reference evidence="9" key="1">
    <citation type="submission" date="2021-08" db="EMBL/GenBank/DDBJ databases">
        <title>WGS assembly of Ceratopteris richardii.</title>
        <authorList>
            <person name="Marchant D.B."/>
            <person name="Chen G."/>
            <person name="Jenkins J."/>
            <person name="Shu S."/>
            <person name="Leebens-Mack J."/>
            <person name="Grimwood J."/>
            <person name="Schmutz J."/>
            <person name="Soltis P."/>
            <person name="Soltis D."/>
            <person name="Chen Z.-H."/>
        </authorList>
    </citation>
    <scope>NUCLEOTIDE SEQUENCE</scope>
    <source>
        <strain evidence="9">Whitten #5841</strain>
        <tissue evidence="9">Leaf</tissue>
    </source>
</reference>
<comment type="function">
    <text evidence="1 8">Reversible hydration of carbon dioxide.</text>
</comment>
<protein>
    <recommendedName>
        <fullName evidence="3 8">Carbonic anhydrase</fullName>
        <ecNumber evidence="3 8">4.2.1.1</ecNumber>
    </recommendedName>
    <alternativeName>
        <fullName evidence="8">Carbonate dehydratase</fullName>
    </alternativeName>
</protein>
<dbReference type="EC" id="4.2.1.1" evidence="3 8"/>
<keyword evidence="10" id="KW-1185">Reference proteome</keyword>
<evidence type="ECO:0000256" key="5">
    <source>
        <dbReference type="ARBA" id="ARBA00023239"/>
    </source>
</evidence>
<accession>A0A8T2UE90</accession>
<feature type="binding site" evidence="7">
    <location>
        <position position="67"/>
    </location>
    <ligand>
        <name>Zn(2+)</name>
        <dbReference type="ChEBI" id="CHEBI:29105"/>
    </ligand>
</feature>
<dbReference type="Pfam" id="PF00484">
    <property type="entry name" value="Pro_CA"/>
    <property type="match status" value="1"/>
</dbReference>
<keyword evidence="5 8" id="KW-0456">Lyase</keyword>
<evidence type="ECO:0000256" key="2">
    <source>
        <dbReference type="ARBA" id="ARBA00006217"/>
    </source>
</evidence>
<dbReference type="OMA" id="MVPPYEK"/>
<dbReference type="EMBL" id="CM035413">
    <property type="protein sequence ID" value="KAH7431835.1"/>
    <property type="molecule type" value="Genomic_DNA"/>
</dbReference>
<evidence type="ECO:0000256" key="7">
    <source>
        <dbReference type="PIRSR" id="PIRSR601765-1"/>
    </source>
</evidence>
<keyword evidence="7" id="KW-0479">Metal-binding</keyword>
<dbReference type="GO" id="GO:0004089">
    <property type="term" value="F:carbonate dehydratase activity"/>
    <property type="evidence" value="ECO:0007669"/>
    <property type="project" value="UniProtKB-UniRule"/>
</dbReference>
<dbReference type="CDD" id="cd00884">
    <property type="entry name" value="beta_CA_cladeB"/>
    <property type="match status" value="1"/>
</dbReference>
<keyword evidence="4 7" id="KW-0862">Zinc</keyword>
<evidence type="ECO:0000256" key="6">
    <source>
        <dbReference type="ARBA" id="ARBA00048348"/>
    </source>
</evidence>
<dbReference type="InterPro" id="IPR045066">
    <property type="entry name" value="Beta_CA_cladeB"/>
</dbReference>
<dbReference type="OrthoDB" id="10248475at2759"/>